<protein>
    <submittedName>
        <fullName evidence="2">Uncharacterized protein</fullName>
    </submittedName>
</protein>
<dbReference type="EMBL" id="FOXM01000023">
    <property type="protein sequence ID" value="SFQ46772.1"/>
    <property type="molecule type" value="Genomic_DNA"/>
</dbReference>
<keyword evidence="3" id="KW-1185">Reference proteome</keyword>
<dbReference type="RefSeq" id="WP_175526699.1">
    <property type="nucleotide sequence ID" value="NZ_FOXM01000023.1"/>
</dbReference>
<evidence type="ECO:0000256" key="1">
    <source>
        <dbReference type="SAM" id="MobiDB-lite"/>
    </source>
</evidence>
<gene>
    <name evidence="2" type="ORF">SAMN05216229_12360</name>
</gene>
<evidence type="ECO:0000313" key="3">
    <source>
        <dbReference type="Proteomes" id="UP000243084"/>
    </source>
</evidence>
<name>A0A1I5YRJ2_9GAMM</name>
<dbReference type="Proteomes" id="UP000243084">
    <property type="component" value="Unassembled WGS sequence"/>
</dbReference>
<dbReference type="AlphaFoldDB" id="A0A1I5YRJ2"/>
<evidence type="ECO:0000313" key="2">
    <source>
        <dbReference type="EMBL" id="SFQ46772.1"/>
    </source>
</evidence>
<accession>A0A1I5YRJ2</accession>
<proteinExistence type="predicted"/>
<sequence>MTAKTDAQRQQEKRTRDKLREDERLARLLARRITLDVYKGTDYALIRCMVRAGIEEPHDIITRLIHGADRLSDAELAALVSLPSVSRKPVTNEKKEITCATGASAAASRPQA</sequence>
<feature type="region of interest" description="Disordered" evidence="1">
    <location>
        <begin position="1"/>
        <end position="20"/>
    </location>
</feature>
<organism evidence="2 3">
    <name type="scientific">Geopseudomonas sagittaria</name>
    <dbReference type="NCBI Taxonomy" id="1135990"/>
    <lineage>
        <taxon>Bacteria</taxon>
        <taxon>Pseudomonadati</taxon>
        <taxon>Pseudomonadota</taxon>
        <taxon>Gammaproteobacteria</taxon>
        <taxon>Pseudomonadales</taxon>
        <taxon>Pseudomonadaceae</taxon>
        <taxon>Geopseudomonas</taxon>
    </lineage>
</organism>
<reference evidence="3" key="1">
    <citation type="submission" date="2016-10" db="EMBL/GenBank/DDBJ databases">
        <authorList>
            <person name="Varghese N."/>
            <person name="Submissions S."/>
        </authorList>
    </citation>
    <scope>NUCLEOTIDE SEQUENCE [LARGE SCALE GENOMIC DNA]</scope>
    <source>
        <strain evidence="3">JCM 18195</strain>
    </source>
</reference>